<keyword evidence="2" id="KW-0677">Repeat</keyword>
<organism evidence="12 13">
    <name type="scientific">Bicyclus anynana</name>
    <name type="common">Squinting bush brown butterfly</name>
    <dbReference type="NCBI Taxonomy" id="110368"/>
    <lineage>
        <taxon>Eukaryota</taxon>
        <taxon>Metazoa</taxon>
        <taxon>Ecdysozoa</taxon>
        <taxon>Arthropoda</taxon>
        <taxon>Hexapoda</taxon>
        <taxon>Insecta</taxon>
        <taxon>Pterygota</taxon>
        <taxon>Neoptera</taxon>
        <taxon>Endopterygota</taxon>
        <taxon>Lepidoptera</taxon>
        <taxon>Glossata</taxon>
        <taxon>Ditrysia</taxon>
        <taxon>Papilionoidea</taxon>
        <taxon>Nymphalidae</taxon>
        <taxon>Satyrinae</taxon>
        <taxon>Satyrini</taxon>
        <taxon>Mycalesina</taxon>
        <taxon>Bicyclus</taxon>
    </lineage>
</organism>
<protein>
    <submittedName>
        <fullName evidence="13">Zinc finger protein 311 isoform X1</fullName>
    </submittedName>
</protein>
<dbReference type="InterPro" id="IPR006612">
    <property type="entry name" value="THAP_Znf"/>
</dbReference>
<evidence type="ECO:0000256" key="2">
    <source>
        <dbReference type="ARBA" id="ARBA00022737"/>
    </source>
</evidence>
<keyword evidence="4 8" id="KW-0862">Zinc</keyword>
<keyword evidence="5 7" id="KW-0238">DNA-binding</keyword>
<dbReference type="PROSITE" id="PS50157">
    <property type="entry name" value="ZINC_FINGER_C2H2_2"/>
    <property type="match status" value="2"/>
</dbReference>
<keyword evidence="1 8" id="KW-0479">Metal-binding</keyword>
<dbReference type="SMART" id="SM00980">
    <property type="entry name" value="THAP"/>
    <property type="match status" value="1"/>
</dbReference>
<feature type="domain" description="THAP-type" evidence="10">
    <location>
        <begin position="1"/>
        <end position="94"/>
    </location>
</feature>
<evidence type="ECO:0000259" key="9">
    <source>
        <dbReference type="PROSITE" id="PS50157"/>
    </source>
</evidence>
<feature type="domain" description="C2H2-type" evidence="9">
    <location>
        <begin position="394"/>
        <end position="421"/>
    </location>
</feature>
<evidence type="ECO:0000256" key="3">
    <source>
        <dbReference type="ARBA" id="ARBA00022771"/>
    </source>
</evidence>
<dbReference type="PROSITE" id="PS51915">
    <property type="entry name" value="ZAD"/>
    <property type="match status" value="1"/>
</dbReference>
<reference evidence="13" key="1">
    <citation type="submission" date="2025-08" db="UniProtKB">
        <authorList>
            <consortium name="RefSeq"/>
        </authorList>
    </citation>
    <scope>IDENTIFICATION</scope>
</reference>
<gene>
    <name evidence="13" type="primary">LOC112047120</name>
</gene>
<dbReference type="Proteomes" id="UP001652582">
    <property type="component" value="Chromosome 26"/>
</dbReference>
<evidence type="ECO:0000256" key="1">
    <source>
        <dbReference type="ARBA" id="ARBA00022723"/>
    </source>
</evidence>
<feature type="binding site" evidence="8">
    <location>
        <position position="273"/>
    </location>
    <ligand>
        <name>Zn(2+)</name>
        <dbReference type="ChEBI" id="CHEBI:29105"/>
    </ligand>
</feature>
<feature type="binding site" evidence="8">
    <location>
        <position position="223"/>
    </location>
    <ligand>
        <name>Zn(2+)</name>
        <dbReference type="ChEBI" id="CHEBI:29105"/>
    </ligand>
</feature>
<dbReference type="SUPFAM" id="SSF57716">
    <property type="entry name" value="Glucocorticoid receptor-like (DNA-binding domain)"/>
    <property type="match status" value="1"/>
</dbReference>
<evidence type="ECO:0000256" key="7">
    <source>
        <dbReference type="PROSITE-ProRule" id="PRU00309"/>
    </source>
</evidence>
<dbReference type="SMART" id="SM00355">
    <property type="entry name" value="ZnF_C2H2"/>
    <property type="match status" value="2"/>
</dbReference>
<evidence type="ECO:0000256" key="8">
    <source>
        <dbReference type="PROSITE-ProRule" id="PRU01263"/>
    </source>
</evidence>
<dbReference type="PROSITE" id="PS00028">
    <property type="entry name" value="ZINC_FINGER_C2H2_1"/>
    <property type="match status" value="2"/>
</dbReference>
<name>A0ABM3M261_BICAN</name>
<keyword evidence="3 6" id="KW-0863">Zinc-finger</keyword>
<feature type="domain" description="ZAD" evidence="11">
    <location>
        <begin position="221"/>
        <end position="297"/>
    </location>
</feature>
<dbReference type="PROSITE" id="PS50950">
    <property type="entry name" value="ZF_THAP"/>
    <property type="match status" value="1"/>
</dbReference>
<dbReference type="InterPro" id="IPR012934">
    <property type="entry name" value="Znf_AD"/>
</dbReference>
<dbReference type="PANTHER" id="PTHR24409">
    <property type="entry name" value="ZINC FINGER PROTEIN 142"/>
    <property type="match status" value="1"/>
</dbReference>
<evidence type="ECO:0000259" key="10">
    <source>
        <dbReference type="PROSITE" id="PS50950"/>
    </source>
</evidence>
<dbReference type="InterPro" id="IPR013087">
    <property type="entry name" value="Znf_C2H2_type"/>
</dbReference>
<accession>A0ABM3M261</accession>
<evidence type="ECO:0000256" key="5">
    <source>
        <dbReference type="ARBA" id="ARBA00023125"/>
    </source>
</evidence>
<dbReference type="RefSeq" id="XP_052745594.1">
    <property type="nucleotide sequence ID" value="XM_052889634.1"/>
</dbReference>
<dbReference type="SUPFAM" id="SSF57667">
    <property type="entry name" value="beta-beta-alpha zinc fingers"/>
    <property type="match status" value="1"/>
</dbReference>
<feature type="binding site" evidence="8">
    <location>
        <position position="270"/>
    </location>
    <ligand>
        <name>Zn(2+)</name>
        <dbReference type="ChEBI" id="CHEBI:29105"/>
    </ligand>
</feature>
<evidence type="ECO:0000259" key="11">
    <source>
        <dbReference type="PROSITE" id="PS51915"/>
    </source>
</evidence>
<keyword evidence="12" id="KW-1185">Reference proteome</keyword>
<evidence type="ECO:0000256" key="6">
    <source>
        <dbReference type="PROSITE-ProRule" id="PRU00042"/>
    </source>
</evidence>
<dbReference type="PANTHER" id="PTHR24409:SF295">
    <property type="entry name" value="AZ2-RELATED"/>
    <property type="match status" value="1"/>
</dbReference>
<feature type="domain" description="C2H2-type" evidence="9">
    <location>
        <begin position="420"/>
        <end position="447"/>
    </location>
</feature>
<evidence type="ECO:0000313" key="13">
    <source>
        <dbReference type="RefSeq" id="XP_052745594.1"/>
    </source>
</evidence>
<evidence type="ECO:0000256" key="4">
    <source>
        <dbReference type="ARBA" id="ARBA00022833"/>
    </source>
</evidence>
<dbReference type="InterPro" id="IPR036236">
    <property type="entry name" value="Znf_C2H2_sf"/>
</dbReference>
<sequence length="452" mass="52481">MLKQYYQHCVVPYCKNNRRNAPDKLYIRVPYESKLRKQWLDLARRDRIFSPRSSLYFCEDHFDLPKDMENYVQFKVQGYINKIRMKKGCLPSKFDCQPGRKRIASSVSPESVKKQRKELIEQTLAEYDMNITKISEAGNSRICRTEPTSTQQVPLPYSSKSQESKKLETYVSIEPKKEPIDLETEYTVPKEEPTDLDPLVSLVPKEVPTDLETLVSLENVDKCKCCLSEMELKTLWDQHEFEGDGEVYGEMLNECFGISWQPSAARESICEVCVVSLRQALQFKRAIIATQEILMGGVQAVKDHVKHEEDVDQSPTDVAYEDVQYLEEDCDDSPEVDVIKETIKEEINDLDEEIQWENLLHNPQKSNCLYCKEKFEVPLHSHMSEKHSEIVKNLTCEVCGEVFSWTSLLVAHKKKHNSRHKCVYCSKVFQNPHKLVSHMITHTHKNSSTIFI</sequence>
<dbReference type="GeneID" id="112047120"/>
<feature type="binding site" evidence="8">
    <location>
        <position position="226"/>
    </location>
    <ligand>
        <name>Zn(2+)</name>
        <dbReference type="ChEBI" id="CHEBI:29105"/>
    </ligand>
</feature>
<dbReference type="Pfam" id="PF05485">
    <property type="entry name" value="THAP"/>
    <property type="match status" value="1"/>
</dbReference>
<evidence type="ECO:0000313" key="12">
    <source>
        <dbReference type="Proteomes" id="UP001652582"/>
    </source>
</evidence>
<dbReference type="Gene3D" id="3.30.160.60">
    <property type="entry name" value="Classic Zinc Finger"/>
    <property type="match status" value="1"/>
</dbReference>
<proteinExistence type="predicted"/>